<feature type="signal peptide" evidence="8">
    <location>
        <begin position="1"/>
        <end position="23"/>
    </location>
</feature>
<dbReference type="Proteomes" id="UP000629098">
    <property type="component" value="Unassembled WGS sequence"/>
</dbReference>
<comment type="similarity">
    <text evidence="7">Belongs to the glycosyl hydrolase 74 family.</text>
</comment>
<reference evidence="10" key="1">
    <citation type="submission" date="2020-09" db="EMBL/GenBank/DDBJ databases">
        <title>Iningainema tapete sp. nov. (Scytonemataceae, Cyanobacteria) from greenhouses in central Florida (USA) produces two types of nodularin with biosynthetic potential for microcystin-LR and anabaenopeptins.</title>
        <authorList>
            <person name="Berthold D.E."/>
            <person name="Lefler F.W."/>
            <person name="Huang I.-S."/>
            <person name="Abdulla H."/>
            <person name="Zimba P.V."/>
            <person name="Laughinghouse H.D. IV."/>
        </authorList>
    </citation>
    <scope>NUCLEOTIDE SEQUENCE</scope>
    <source>
        <strain evidence="10">BLCCT55</strain>
    </source>
</reference>
<dbReference type="InterPro" id="IPR031778">
    <property type="entry name" value="Sortilin_N"/>
</dbReference>
<dbReference type="Gene3D" id="2.130.10.10">
    <property type="entry name" value="YVTN repeat-like/Quinoprotein amine dehydrogenase"/>
    <property type="match status" value="2"/>
</dbReference>
<evidence type="ECO:0000256" key="1">
    <source>
        <dbReference type="ARBA" id="ARBA00022729"/>
    </source>
</evidence>
<dbReference type="InterPro" id="IPR002860">
    <property type="entry name" value="BNR_rpt"/>
</dbReference>
<evidence type="ECO:0000313" key="10">
    <source>
        <dbReference type="EMBL" id="MBD2778359.1"/>
    </source>
</evidence>
<dbReference type="GO" id="GO:0010411">
    <property type="term" value="P:xyloglucan metabolic process"/>
    <property type="evidence" value="ECO:0007669"/>
    <property type="project" value="TreeGrafter"/>
</dbReference>
<dbReference type="PANTHER" id="PTHR43739">
    <property type="entry name" value="XYLOGLUCANASE (EUROFUNG)"/>
    <property type="match status" value="1"/>
</dbReference>
<dbReference type="PROSITE" id="PS51257">
    <property type="entry name" value="PROKAR_LIPOPROTEIN"/>
    <property type="match status" value="1"/>
</dbReference>
<dbReference type="Pfam" id="PF15902">
    <property type="entry name" value="Sortilin-Vps10"/>
    <property type="match status" value="1"/>
</dbReference>
<accession>A0A8J6XL78</accession>
<keyword evidence="2" id="KW-0677">Repeat</keyword>
<evidence type="ECO:0000256" key="3">
    <source>
        <dbReference type="ARBA" id="ARBA00022801"/>
    </source>
</evidence>
<evidence type="ECO:0000259" key="9">
    <source>
        <dbReference type="Pfam" id="PF15902"/>
    </source>
</evidence>
<protein>
    <recommendedName>
        <fullName evidence="9">Sortilin N-terminal domain-containing protein</fullName>
    </recommendedName>
</protein>
<keyword evidence="3" id="KW-0378">Hydrolase</keyword>
<feature type="domain" description="Sortilin N-terminal" evidence="9">
    <location>
        <begin position="142"/>
        <end position="258"/>
    </location>
</feature>
<dbReference type="AlphaFoldDB" id="A0A8J6XL78"/>
<dbReference type="EMBL" id="JACXAE010000126">
    <property type="protein sequence ID" value="MBD2778359.1"/>
    <property type="molecule type" value="Genomic_DNA"/>
</dbReference>
<gene>
    <name evidence="10" type="ORF">ICL16_41545</name>
</gene>
<evidence type="ECO:0000256" key="2">
    <source>
        <dbReference type="ARBA" id="ARBA00022737"/>
    </source>
</evidence>
<keyword evidence="4" id="KW-0119">Carbohydrate metabolism</keyword>
<dbReference type="Pfam" id="PF15899">
    <property type="entry name" value="BNR_6"/>
    <property type="match status" value="1"/>
</dbReference>
<evidence type="ECO:0000256" key="5">
    <source>
        <dbReference type="ARBA" id="ARBA00023295"/>
    </source>
</evidence>
<keyword evidence="6" id="KW-0624">Polysaccharide degradation</keyword>
<dbReference type="GO" id="GO:0000272">
    <property type="term" value="P:polysaccharide catabolic process"/>
    <property type="evidence" value="ECO:0007669"/>
    <property type="project" value="UniProtKB-KW"/>
</dbReference>
<dbReference type="InterPro" id="IPR052025">
    <property type="entry name" value="Xyloglucanase_GH74"/>
</dbReference>
<evidence type="ECO:0000256" key="8">
    <source>
        <dbReference type="SAM" id="SignalP"/>
    </source>
</evidence>
<keyword evidence="5" id="KW-0326">Glycosidase</keyword>
<evidence type="ECO:0000256" key="7">
    <source>
        <dbReference type="ARBA" id="ARBA00037986"/>
    </source>
</evidence>
<keyword evidence="1 8" id="KW-0732">Signal</keyword>
<name>A0A8J6XL78_9CYAN</name>
<keyword evidence="11" id="KW-1185">Reference proteome</keyword>
<dbReference type="InterPro" id="IPR015943">
    <property type="entry name" value="WD40/YVTN_repeat-like_dom_sf"/>
</dbReference>
<sequence length="711" mass="78347">MNRRFVMKIAIAIAALLTVLACGQINPTSQIFTLSGTNVKIAQTYRNTVLGTTNVSLGGGGYVTGIYIHPLEKDLVYIKTDVGGFYRWNAANQRWIPLTDQFPRQQNNYYGGEALALDPKNPNIVYIAAGKYTADWWQYKGTIFKSTNRGRTWTKLNIDLKMGGNEDLRWAGERLAVNPFNSQIIFFGSRKDGLWKSLNAGKTWNRVNFPGKLRDGIGITAITFNKQAPGTIYASAYGDGIYKSTDTGISWNKIAASPSEVLRIAVANNILYVTHSSGVSKFTKSWSNITPPDVKGTYNAISVNPKNPQDVIVVNFTENYPQMYRSLNEGSKWTQPKAKVNNTVSWWSEFMLSHPALAALEFDPNVTGRVWFTDWYGIWRTDNINANPVVWTNYQKGHEEVVVFTLVSPPKGSLLLSGVADVDGFNHNRGLDTFPTKMFGGSGPQFQDTYSIAYNEKNPLKMVRVGGTRGNNTYTGATSTDGGMTWKQFRGFPAKIMPNRVAMSATNPNLYVVAVSGSQPLRTTDDGASWQKVSGLPNGLEGAWNWGQPLVADKVDGNTFYYYADGKVYRSTNGGSSFEVMATSLTHADWHSLKTTPGVKGELWLSLDNQGLFRSTDGGKTFARIAGVEVSHLFALGKPQTGNTPALFLYGKVSKLGEGIFRSLDRGKTWTRIGTPSLPIGNVPNVMEASRQQFGLVFVGTNGRGIYYGNQ</sequence>
<evidence type="ECO:0000256" key="6">
    <source>
        <dbReference type="ARBA" id="ARBA00023326"/>
    </source>
</evidence>
<dbReference type="PANTHER" id="PTHR43739:SF2">
    <property type="entry name" value="OLIGOXYLOGLUCAN-REDUCING END-SPECIFIC XYLOGLUCANASE-RELATED"/>
    <property type="match status" value="1"/>
</dbReference>
<evidence type="ECO:0000313" key="11">
    <source>
        <dbReference type="Proteomes" id="UP000629098"/>
    </source>
</evidence>
<dbReference type="GO" id="GO:0016798">
    <property type="term" value="F:hydrolase activity, acting on glycosyl bonds"/>
    <property type="evidence" value="ECO:0007669"/>
    <property type="project" value="UniProtKB-KW"/>
</dbReference>
<organism evidence="10 11">
    <name type="scientific">Iningainema tapete BLCC-T55</name>
    <dbReference type="NCBI Taxonomy" id="2748662"/>
    <lineage>
        <taxon>Bacteria</taxon>
        <taxon>Bacillati</taxon>
        <taxon>Cyanobacteriota</taxon>
        <taxon>Cyanophyceae</taxon>
        <taxon>Nostocales</taxon>
        <taxon>Scytonemataceae</taxon>
        <taxon>Iningainema tapete</taxon>
    </lineage>
</organism>
<dbReference type="SUPFAM" id="SSF110296">
    <property type="entry name" value="Oligoxyloglucan reducing end-specific cellobiohydrolase"/>
    <property type="match status" value="2"/>
</dbReference>
<comment type="caution">
    <text evidence="10">The sequence shown here is derived from an EMBL/GenBank/DDBJ whole genome shotgun (WGS) entry which is preliminary data.</text>
</comment>
<proteinExistence type="inferred from homology"/>
<evidence type="ECO:0000256" key="4">
    <source>
        <dbReference type="ARBA" id="ARBA00023277"/>
    </source>
</evidence>
<feature type="chain" id="PRO_5035305335" description="Sortilin N-terminal domain-containing protein" evidence="8">
    <location>
        <begin position="24"/>
        <end position="711"/>
    </location>
</feature>